<accession>A0A4Y7SI88</accession>
<evidence type="ECO:0000313" key="3">
    <source>
        <dbReference type="Proteomes" id="UP000298030"/>
    </source>
</evidence>
<feature type="compositionally biased region" description="Basic and acidic residues" evidence="1">
    <location>
        <begin position="401"/>
        <end position="415"/>
    </location>
</feature>
<organism evidence="2 3">
    <name type="scientific">Coprinellus micaceus</name>
    <name type="common">Glistening ink-cap mushroom</name>
    <name type="synonym">Coprinus micaceus</name>
    <dbReference type="NCBI Taxonomy" id="71717"/>
    <lineage>
        <taxon>Eukaryota</taxon>
        <taxon>Fungi</taxon>
        <taxon>Dikarya</taxon>
        <taxon>Basidiomycota</taxon>
        <taxon>Agaricomycotina</taxon>
        <taxon>Agaricomycetes</taxon>
        <taxon>Agaricomycetidae</taxon>
        <taxon>Agaricales</taxon>
        <taxon>Agaricineae</taxon>
        <taxon>Psathyrellaceae</taxon>
        <taxon>Coprinellus</taxon>
    </lineage>
</organism>
<feature type="compositionally biased region" description="Polar residues" evidence="1">
    <location>
        <begin position="387"/>
        <end position="396"/>
    </location>
</feature>
<protein>
    <submittedName>
        <fullName evidence="2">Uncharacterized protein</fullName>
    </submittedName>
</protein>
<dbReference type="AlphaFoldDB" id="A0A4Y7SI88"/>
<comment type="caution">
    <text evidence="2">The sequence shown here is derived from an EMBL/GenBank/DDBJ whole genome shotgun (WGS) entry which is preliminary data.</text>
</comment>
<name>A0A4Y7SI88_COPMI</name>
<keyword evidence="3" id="KW-1185">Reference proteome</keyword>
<evidence type="ECO:0000256" key="1">
    <source>
        <dbReference type="SAM" id="MobiDB-lite"/>
    </source>
</evidence>
<sequence>MPRSCLPHRAYGRRSLRRRPRVAVLVGHDLSAHIPTTLCTQRTPTSAFVVGVLLLAGALHAPVLPSSPRVRTAFTSAPSQGRGPRRARPERTYPYDAVHAADAHVGVRCGSSPLGGSTPCPSPAFLTARYFDAIPESQFSADAMFFNKEEFGASVHPQPSLVNESGQVVGLPFRQSERVNNDGLIDEDFRKPLSDIAIRLNTHGIRTDNPRFEPTGRRQRQALMGAYSAPGSATLQEDIRKPLSNLAIISNIQGVTCRNERLCSNDPRFGPAMSGYIRARVIQWEPLGSTLSPSPSYEIIGGGAVRLVCWATLVEHLGIALRARCDINPGTWWRLHRGVDDLTRGSLYGILGAWDAREKMDCSNSTGFHSWRTGLRSLGGPRGHNGLTLSLPTSGESGAGSRRDEYEHGLHSRIG</sequence>
<reference evidence="2 3" key="1">
    <citation type="journal article" date="2019" name="Nat. Ecol. Evol.">
        <title>Megaphylogeny resolves global patterns of mushroom evolution.</title>
        <authorList>
            <person name="Varga T."/>
            <person name="Krizsan K."/>
            <person name="Foldi C."/>
            <person name="Dima B."/>
            <person name="Sanchez-Garcia M."/>
            <person name="Sanchez-Ramirez S."/>
            <person name="Szollosi G.J."/>
            <person name="Szarkandi J.G."/>
            <person name="Papp V."/>
            <person name="Albert L."/>
            <person name="Andreopoulos W."/>
            <person name="Angelini C."/>
            <person name="Antonin V."/>
            <person name="Barry K.W."/>
            <person name="Bougher N.L."/>
            <person name="Buchanan P."/>
            <person name="Buyck B."/>
            <person name="Bense V."/>
            <person name="Catcheside P."/>
            <person name="Chovatia M."/>
            <person name="Cooper J."/>
            <person name="Damon W."/>
            <person name="Desjardin D."/>
            <person name="Finy P."/>
            <person name="Geml J."/>
            <person name="Haridas S."/>
            <person name="Hughes K."/>
            <person name="Justo A."/>
            <person name="Karasinski D."/>
            <person name="Kautmanova I."/>
            <person name="Kiss B."/>
            <person name="Kocsube S."/>
            <person name="Kotiranta H."/>
            <person name="LaButti K.M."/>
            <person name="Lechner B.E."/>
            <person name="Liimatainen K."/>
            <person name="Lipzen A."/>
            <person name="Lukacs Z."/>
            <person name="Mihaltcheva S."/>
            <person name="Morgado L.N."/>
            <person name="Niskanen T."/>
            <person name="Noordeloos M.E."/>
            <person name="Ohm R.A."/>
            <person name="Ortiz-Santana B."/>
            <person name="Ovrebo C."/>
            <person name="Racz N."/>
            <person name="Riley R."/>
            <person name="Savchenko A."/>
            <person name="Shiryaev A."/>
            <person name="Soop K."/>
            <person name="Spirin V."/>
            <person name="Szebenyi C."/>
            <person name="Tomsovsky M."/>
            <person name="Tulloss R.E."/>
            <person name="Uehling J."/>
            <person name="Grigoriev I.V."/>
            <person name="Vagvolgyi C."/>
            <person name="Papp T."/>
            <person name="Martin F.M."/>
            <person name="Miettinen O."/>
            <person name="Hibbett D.S."/>
            <person name="Nagy L.G."/>
        </authorList>
    </citation>
    <scope>NUCLEOTIDE SEQUENCE [LARGE SCALE GENOMIC DNA]</scope>
    <source>
        <strain evidence="2 3">FP101781</strain>
    </source>
</reference>
<evidence type="ECO:0000313" key="2">
    <source>
        <dbReference type="EMBL" id="TEB21563.1"/>
    </source>
</evidence>
<feature type="region of interest" description="Disordered" evidence="1">
    <location>
        <begin position="383"/>
        <end position="415"/>
    </location>
</feature>
<dbReference type="Proteomes" id="UP000298030">
    <property type="component" value="Unassembled WGS sequence"/>
</dbReference>
<dbReference type="EMBL" id="QPFP01000107">
    <property type="protein sequence ID" value="TEB21563.1"/>
    <property type="molecule type" value="Genomic_DNA"/>
</dbReference>
<gene>
    <name evidence="2" type="ORF">FA13DRAFT_1716736</name>
</gene>
<proteinExistence type="predicted"/>